<evidence type="ECO:0000256" key="1">
    <source>
        <dbReference type="SAM" id="MobiDB-lite"/>
    </source>
</evidence>
<dbReference type="InterPro" id="IPR050704">
    <property type="entry name" value="Peptidase_C85-like"/>
</dbReference>
<dbReference type="Pfam" id="PF02338">
    <property type="entry name" value="OTU"/>
    <property type="match status" value="1"/>
</dbReference>
<feature type="compositionally biased region" description="Basic and acidic residues" evidence="1">
    <location>
        <begin position="132"/>
        <end position="157"/>
    </location>
</feature>
<dbReference type="InterPro" id="IPR038765">
    <property type="entry name" value="Papain-like_cys_pep_sf"/>
</dbReference>
<dbReference type="STRING" id="1561998.A0A1I7TPH5"/>
<evidence type="ECO:0000313" key="3">
    <source>
        <dbReference type="Proteomes" id="UP000095282"/>
    </source>
</evidence>
<feature type="compositionally biased region" description="Polar residues" evidence="1">
    <location>
        <begin position="70"/>
        <end position="80"/>
    </location>
</feature>
<sequence>MGSDDEQQNDENPMISRHRKEKKELRAKILGLKKSAKSGNKQKQKETNQECEKLEKELEERHRQELLQAAQPSSEATPLSTEAPEEPKEPVEPSGEAGGSEDQTEEEPATSSSKFYKNFKISGKNAKKQAKKKEQEEKMKAAVAADKEAARRTDTEKHAEKAAIKAMLTEDRLKMCEIPADGDCMYNAIVHQLQEENIEISVRKLRKHCAAFMREHPDDFRGFIADTDVGEVGADTTHHWETYLQGVERCAEVGGVWGGELELKAVSMMYEKTIVRTGPSTLH</sequence>
<dbReference type="PROSITE" id="PS50802">
    <property type="entry name" value="OTU"/>
    <property type="match status" value="1"/>
</dbReference>
<feature type="domain" description="OTU" evidence="2">
    <location>
        <begin position="173"/>
        <end position="283"/>
    </location>
</feature>
<dbReference type="PANTHER" id="PTHR12419:SF10">
    <property type="entry name" value="DEUBIQUITINASE OTUD6B"/>
    <property type="match status" value="1"/>
</dbReference>
<dbReference type="Gene3D" id="3.90.70.80">
    <property type="match status" value="1"/>
</dbReference>
<organism evidence="3 4">
    <name type="scientific">Caenorhabditis tropicalis</name>
    <dbReference type="NCBI Taxonomy" id="1561998"/>
    <lineage>
        <taxon>Eukaryota</taxon>
        <taxon>Metazoa</taxon>
        <taxon>Ecdysozoa</taxon>
        <taxon>Nematoda</taxon>
        <taxon>Chromadorea</taxon>
        <taxon>Rhabditida</taxon>
        <taxon>Rhabditina</taxon>
        <taxon>Rhabditomorpha</taxon>
        <taxon>Rhabditoidea</taxon>
        <taxon>Rhabditidae</taxon>
        <taxon>Peloderinae</taxon>
        <taxon>Caenorhabditis</taxon>
    </lineage>
</organism>
<name>A0A1I7TPH5_9PELO</name>
<keyword evidence="3" id="KW-1185">Reference proteome</keyword>
<protein>
    <submittedName>
        <fullName evidence="4">OTU domain-containing protein</fullName>
    </submittedName>
</protein>
<dbReference type="SUPFAM" id="SSF54001">
    <property type="entry name" value="Cysteine proteinases"/>
    <property type="match status" value="1"/>
</dbReference>
<dbReference type="AlphaFoldDB" id="A0A1I7TPH5"/>
<dbReference type="InterPro" id="IPR003323">
    <property type="entry name" value="OTU_dom"/>
</dbReference>
<feature type="compositionally biased region" description="Basic and acidic residues" evidence="1">
    <location>
        <begin position="43"/>
        <end position="65"/>
    </location>
</feature>
<evidence type="ECO:0000259" key="2">
    <source>
        <dbReference type="PROSITE" id="PS50802"/>
    </source>
</evidence>
<reference evidence="4" key="1">
    <citation type="submission" date="2016-11" db="UniProtKB">
        <authorList>
            <consortium name="WormBaseParasite"/>
        </authorList>
    </citation>
    <scope>IDENTIFICATION</scope>
</reference>
<dbReference type="WBParaSite" id="Csp11.Scaffold629.g10481.t1">
    <property type="protein sequence ID" value="Csp11.Scaffold629.g10481.t1"/>
    <property type="gene ID" value="Csp11.Scaffold629.g10481"/>
</dbReference>
<feature type="region of interest" description="Disordered" evidence="1">
    <location>
        <begin position="1"/>
        <end position="157"/>
    </location>
</feature>
<dbReference type="PANTHER" id="PTHR12419">
    <property type="entry name" value="OTU DOMAIN CONTAINING PROTEIN"/>
    <property type="match status" value="1"/>
</dbReference>
<proteinExistence type="predicted"/>
<accession>A0A1I7TPH5</accession>
<dbReference type="Proteomes" id="UP000095282">
    <property type="component" value="Unplaced"/>
</dbReference>
<dbReference type="GO" id="GO:0004843">
    <property type="term" value="F:cysteine-type deubiquitinase activity"/>
    <property type="evidence" value="ECO:0007669"/>
    <property type="project" value="TreeGrafter"/>
</dbReference>
<evidence type="ECO:0000313" key="4">
    <source>
        <dbReference type="WBParaSite" id="Csp11.Scaffold629.g10481.t1"/>
    </source>
</evidence>
<dbReference type="GO" id="GO:0016579">
    <property type="term" value="P:protein deubiquitination"/>
    <property type="evidence" value="ECO:0007669"/>
    <property type="project" value="TreeGrafter"/>
</dbReference>